<accession>A0A2N5XKD5</accession>
<dbReference type="Proteomes" id="UP000234881">
    <property type="component" value="Unassembled WGS sequence"/>
</dbReference>
<name>A0A2N5XKD5_9HYPH</name>
<evidence type="ECO:0000313" key="1">
    <source>
        <dbReference type="EMBL" id="PLW74945.1"/>
    </source>
</evidence>
<evidence type="ECO:0000313" key="2">
    <source>
        <dbReference type="Proteomes" id="UP000234881"/>
    </source>
</evidence>
<dbReference type="PANTHER" id="PTHR40658">
    <property type="match status" value="1"/>
</dbReference>
<sequence length="170" mass="19715">MLMPAATNKDDLIATTCKEFDKLDLLLSALSQEDATWVPPEEEISIRDLVAHRSHWIGLYFRWYEEGKAGKDVQTPAPGYKWNQLKSYNAQIYQAASSVDWGETLVHFRQQHQVLLAHLQALDDATLYTKHLFPWMNEWTLGRWAEASGSSHYRSAAKYVRKLNKIRHNK</sequence>
<dbReference type="Pfam" id="PF08020">
    <property type="entry name" value="DUF1706"/>
    <property type="match status" value="1"/>
</dbReference>
<comment type="caution">
    <text evidence="1">The sequence shown here is derived from an EMBL/GenBank/DDBJ whole genome shotgun (WGS) entry which is preliminary data.</text>
</comment>
<dbReference type="InterPro" id="IPR034660">
    <property type="entry name" value="DinB/YfiT-like"/>
</dbReference>
<dbReference type="OrthoDB" id="5347938at2"/>
<evidence type="ECO:0008006" key="3">
    <source>
        <dbReference type="Google" id="ProtNLM"/>
    </source>
</evidence>
<protein>
    <recommendedName>
        <fullName evidence="3">ClbS/DfsB family four-helix bundle protein</fullName>
    </recommendedName>
</protein>
<dbReference type="SUPFAM" id="SSF109854">
    <property type="entry name" value="DinB/YfiT-like putative metalloenzymes"/>
    <property type="match status" value="1"/>
</dbReference>
<dbReference type="EMBL" id="PKUQ01000055">
    <property type="protein sequence ID" value="PLW74945.1"/>
    <property type="molecule type" value="Genomic_DNA"/>
</dbReference>
<gene>
    <name evidence="1" type="ORF">C0081_21815</name>
</gene>
<proteinExistence type="predicted"/>
<dbReference type="Gene3D" id="1.20.120.450">
    <property type="entry name" value="dinb family like domain"/>
    <property type="match status" value="1"/>
</dbReference>
<dbReference type="PANTHER" id="PTHR40658:SF4">
    <property type="entry name" value="HYPOTHETICAL CYTOSOLIC PROTEIN"/>
    <property type="match status" value="1"/>
</dbReference>
<reference evidence="1 2" key="1">
    <citation type="submission" date="2018-01" db="EMBL/GenBank/DDBJ databases">
        <title>The draft genome sequence of Cohaesibacter sp. H1304.</title>
        <authorList>
            <person name="Wang N.-N."/>
            <person name="Du Z.-J."/>
        </authorList>
    </citation>
    <scope>NUCLEOTIDE SEQUENCE [LARGE SCALE GENOMIC DNA]</scope>
    <source>
        <strain evidence="1 2">H1304</strain>
    </source>
</reference>
<organism evidence="1 2">
    <name type="scientific">Cohaesibacter celericrescens</name>
    <dbReference type="NCBI Taxonomy" id="2067669"/>
    <lineage>
        <taxon>Bacteria</taxon>
        <taxon>Pseudomonadati</taxon>
        <taxon>Pseudomonadota</taxon>
        <taxon>Alphaproteobacteria</taxon>
        <taxon>Hyphomicrobiales</taxon>
        <taxon>Cohaesibacteraceae</taxon>
    </lineage>
</organism>
<dbReference type="InterPro" id="IPR012550">
    <property type="entry name" value="DUF1706"/>
</dbReference>
<dbReference type="AlphaFoldDB" id="A0A2N5XKD5"/>
<keyword evidence="2" id="KW-1185">Reference proteome</keyword>